<evidence type="ECO:0000256" key="4">
    <source>
        <dbReference type="ARBA" id="ARBA00022989"/>
    </source>
</evidence>
<evidence type="ECO:0000256" key="5">
    <source>
        <dbReference type="ARBA" id="ARBA00023136"/>
    </source>
</evidence>
<organism evidence="7 8">
    <name type="scientific">Bacillus spongiae</name>
    <dbReference type="NCBI Taxonomy" id="2683610"/>
    <lineage>
        <taxon>Bacteria</taxon>
        <taxon>Bacillati</taxon>
        <taxon>Bacillota</taxon>
        <taxon>Bacilli</taxon>
        <taxon>Bacillales</taxon>
        <taxon>Bacillaceae</taxon>
        <taxon>Bacillus</taxon>
    </lineage>
</organism>
<evidence type="ECO:0000256" key="1">
    <source>
        <dbReference type="ARBA" id="ARBA00004141"/>
    </source>
</evidence>
<keyword evidence="8" id="KW-1185">Reference proteome</keyword>
<sequence>MERNIYVKWIYRLSLGLLILLFLYIFYLLAPVWKPLLKLVFLSLSPFIIGGFITYLLHPVVERLHRAGIPRISAIIIIYVFFFGGVGYGIYKGFPMLVEQLRQLSVHAPDYANEYKSWLTLIQKETSTWPDGLQHQLEDRIHALESWANGLVENILTMLLKLMNNLFIIVIIPFVSFYLLKDIAKVKKMALSLTPSKWRRKATSFMKDIDASLGGYIRGQLLVCFVIGVLSFLAFWMIKLHYPLILSIFVGFTNIIPYFGPIVGAVPALIIASTISVKMMFYVILIIILLQFLEGNILSPFIVGKSLHMHPLFIMGALIIGGEVAGVIGLIVAVPFFAIVKTALLHGKNHFIP</sequence>
<evidence type="ECO:0000313" key="7">
    <source>
        <dbReference type="EMBL" id="MEI5905733.1"/>
    </source>
</evidence>
<evidence type="ECO:0000256" key="2">
    <source>
        <dbReference type="ARBA" id="ARBA00009773"/>
    </source>
</evidence>
<gene>
    <name evidence="7" type="ORF">WAK64_01470</name>
</gene>
<name>A0ABU8H8X3_9BACI</name>
<proteinExistence type="inferred from homology"/>
<reference evidence="7 8" key="1">
    <citation type="journal article" date="2018" name="J. Microbiol.">
        <title>Bacillus spongiae sp. nov., isolated from sponge of Jeju Island.</title>
        <authorList>
            <person name="Lee G.E."/>
            <person name="Im W.T."/>
            <person name="Park J.S."/>
        </authorList>
    </citation>
    <scope>NUCLEOTIDE SEQUENCE [LARGE SCALE GENOMIC DNA]</scope>
    <source>
        <strain evidence="7 8">135PIL107-10</strain>
    </source>
</reference>
<feature type="transmembrane region" description="Helical" evidence="6">
    <location>
        <begin position="244"/>
        <end position="272"/>
    </location>
</feature>
<feature type="transmembrane region" description="Helical" evidence="6">
    <location>
        <begin position="162"/>
        <end position="180"/>
    </location>
</feature>
<keyword evidence="4 6" id="KW-1133">Transmembrane helix</keyword>
<comment type="caution">
    <text evidence="7">The sequence shown here is derived from an EMBL/GenBank/DDBJ whole genome shotgun (WGS) entry which is preliminary data.</text>
</comment>
<feature type="transmembrane region" description="Helical" evidence="6">
    <location>
        <begin position="36"/>
        <end position="57"/>
    </location>
</feature>
<feature type="transmembrane region" description="Helical" evidence="6">
    <location>
        <begin position="69"/>
        <end position="91"/>
    </location>
</feature>
<comment type="subcellular location">
    <subcellularLocation>
        <location evidence="1">Membrane</location>
        <topology evidence="1">Multi-pass membrane protein</topology>
    </subcellularLocation>
</comment>
<evidence type="ECO:0000256" key="3">
    <source>
        <dbReference type="ARBA" id="ARBA00022692"/>
    </source>
</evidence>
<feature type="transmembrane region" description="Helical" evidence="6">
    <location>
        <begin position="9"/>
        <end position="30"/>
    </location>
</feature>
<dbReference type="PANTHER" id="PTHR21716:SF15">
    <property type="entry name" value="TRANSPORT PROTEIN YRRI-RELATED"/>
    <property type="match status" value="1"/>
</dbReference>
<evidence type="ECO:0000256" key="6">
    <source>
        <dbReference type="SAM" id="Phobius"/>
    </source>
</evidence>
<protein>
    <submittedName>
        <fullName evidence="7">AI-2E family transporter</fullName>
    </submittedName>
</protein>
<comment type="similarity">
    <text evidence="2">Belongs to the autoinducer-2 exporter (AI-2E) (TC 2.A.86) family.</text>
</comment>
<feature type="transmembrane region" description="Helical" evidence="6">
    <location>
        <begin position="279"/>
        <end position="302"/>
    </location>
</feature>
<dbReference type="EMBL" id="JBBAXC010000001">
    <property type="protein sequence ID" value="MEI5905733.1"/>
    <property type="molecule type" value="Genomic_DNA"/>
</dbReference>
<accession>A0ABU8H8X3</accession>
<dbReference type="PANTHER" id="PTHR21716">
    <property type="entry name" value="TRANSMEMBRANE PROTEIN"/>
    <property type="match status" value="1"/>
</dbReference>
<feature type="transmembrane region" description="Helical" evidence="6">
    <location>
        <begin position="216"/>
        <end position="238"/>
    </location>
</feature>
<feature type="transmembrane region" description="Helical" evidence="6">
    <location>
        <begin position="314"/>
        <end position="340"/>
    </location>
</feature>
<evidence type="ECO:0000313" key="8">
    <source>
        <dbReference type="Proteomes" id="UP001312865"/>
    </source>
</evidence>
<keyword evidence="5 6" id="KW-0472">Membrane</keyword>
<dbReference type="Proteomes" id="UP001312865">
    <property type="component" value="Unassembled WGS sequence"/>
</dbReference>
<dbReference type="Pfam" id="PF01594">
    <property type="entry name" value="AI-2E_transport"/>
    <property type="match status" value="1"/>
</dbReference>
<dbReference type="RefSeq" id="WP_336585143.1">
    <property type="nucleotide sequence ID" value="NZ_JBBAXC010000001.1"/>
</dbReference>
<keyword evidence="3 6" id="KW-0812">Transmembrane</keyword>
<dbReference type="InterPro" id="IPR002549">
    <property type="entry name" value="AI-2E-like"/>
</dbReference>